<dbReference type="Proteomes" id="UP000215914">
    <property type="component" value="Chromosome 12"/>
</dbReference>
<sequence>MSLIHGSELLKEAINFHRRLELEITIWTCENDDSDIRFQFHLLFQNPREPFVSISILQLHSGSKHFHSPLPGG</sequence>
<name>A0A251T3U4_HELAN</name>
<evidence type="ECO:0000313" key="2">
    <source>
        <dbReference type="Proteomes" id="UP000215914"/>
    </source>
</evidence>
<reference evidence="2" key="1">
    <citation type="journal article" date="2017" name="Nature">
        <title>The sunflower genome provides insights into oil metabolism, flowering and Asterid evolution.</title>
        <authorList>
            <person name="Badouin H."/>
            <person name="Gouzy J."/>
            <person name="Grassa C.J."/>
            <person name="Murat F."/>
            <person name="Staton S.E."/>
            <person name="Cottret L."/>
            <person name="Lelandais-Briere C."/>
            <person name="Owens G.L."/>
            <person name="Carrere S."/>
            <person name="Mayjonade B."/>
            <person name="Legrand L."/>
            <person name="Gill N."/>
            <person name="Kane N.C."/>
            <person name="Bowers J.E."/>
            <person name="Hubner S."/>
            <person name="Bellec A."/>
            <person name="Berard A."/>
            <person name="Berges H."/>
            <person name="Blanchet N."/>
            <person name="Boniface M.C."/>
            <person name="Brunel D."/>
            <person name="Catrice O."/>
            <person name="Chaidir N."/>
            <person name="Claudel C."/>
            <person name="Donnadieu C."/>
            <person name="Faraut T."/>
            <person name="Fievet G."/>
            <person name="Helmstetter N."/>
            <person name="King M."/>
            <person name="Knapp S.J."/>
            <person name="Lai Z."/>
            <person name="Le Paslier M.C."/>
            <person name="Lippi Y."/>
            <person name="Lorenzon L."/>
            <person name="Mandel J.R."/>
            <person name="Marage G."/>
            <person name="Marchand G."/>
            <person name="Marquand E."/>
            <person name="Bret-Mestries E."/>
            <person name="Morien E."/>
            <person name="Nambeesan S."/>
            <person name="Nguyen T."/>
            <person name="Pegot-Espagnet P."/>
            <person name="Pouilly N."/>
            <person name="Raftis F."/>
            <person name="Sallet E."/>
            <person name="Schiex T."/>
            <person name="Thomas J."/>
            <person name="Vandecasteele C."/>
            <person name="Vares D."/>
            <person name="Vear F."/>
            <person name="Vautrin S."/>
            <person name="Crespi M."/>
            <person name="Mangin B."/>
            <person name="Burke J.M."/>
            <person name="Salse J."/>
            <person name="Munos S."/>
            <person name="Vincourt P."/>
            <person name="Rieseberg L.H."/>
            <person name="Langlade N.B."/>
        </authorList>
    </citation>
    <scope>NUCLEOTIDE SEQUENCE [LARGE SCALE GENOMIC DNA]</scope>
    <source>
        <strain evidence="2">cv. SF193</strain>
    </source>
</reference>
<protein>
    <submittedName>
        <fullName evidence="1">Uncharacterized protein</fullName>
    </submittedName>
</protein>
<proteinExistence type="predicted"/>
<organism evidence="1 2">
    <name type="scientific">Helianthus annuus</name>
    <name type="common">Common sunflower</name>
    <dbReference type="NCBI Taxonomy" id="4232"/>
    <lineage>
        <taxon>Eukaryota</taxon>
        <taxon>Viridiplantae</taxon>
        <taxon>Streptophyta</taxon>
        <taxon>Embryophyta</taxon>
        <taxon>Tracheophyta</taxon>
        <taxon>Spermatophyta</taxon>
        <taxon>Magnoliopsida</taxon>
        <taxon>eudicotyledons</taxon>
        <taxon>Gunneridae</taxon>
        <taxon>Pentapetalae</taxon>
        <taxon>asterids</taxon>
        <taxon>campanulids</taxon>
        <taxon>Asterales</taxon>
        <taxon>Asteraceae</taxon>
        <taxon>Asteroideae</taxon>
        <taxon>Heliantheae alliance</taxon>
        <taxon>Heliantheae</taxon>
        <taxon>Helianthus</taxon>
    </lineage>
</organism>
<keyword evidence="2" id="KW-1185">Reference proteome</keyword>
<dbReference type="InParanoid" id="A0A251T3U4"/>
<dbReference type="EMBL" id="CM007901">
    <property type="protein sequence ID" value="OTG05768.1"/>
    <property type="molecule type" value="Genomic_DNA"/>
</dbReference>
<gene>
    <name evidence="1" type="ORF">HannXRQ_Chr12g0377271</name>
</gene>
<accession>A0A251T3U4</accession>
<evidence type="ECO:0000313" key="1">
    <source>
        <dbReference type="EMBL" id="OTG05768.1"/>
    </source>
</evidence>
<dbReference type="AlphaFoldDB" id="A0A251T3U4"/>